<protein>
    <submittedName>
        <fullName evidence="1">Uncharacterized protein</fullName>
    </submittedName>
</protein>
<dbReference type="AlphaFoldDB" id="A0A699ZMW8"/>
<evidence type="ECO:0000313" key="2">
    <source>
        <dbReference type="Proteomes" id="UP000485058"/>
    </source>
</evidence>
<keyword evidence="2" id="KW-1185">Reference proteome</keyword>
<reference evidence="1 2" key="1">
    <citation type="submission" date="2020-02" db="EMBL/GenBank/DDBJ databases">
        <title>Draft genome sequence of Haematococcus lacustris strain NIES-144.</title>
        <authorList>
            <person name="Morimoto D."/>
            <person name="Nakagawa S."/>
            <person name="Yoshida T."/>
            <person name="Sawayama S."/>
        </authorList>
    </citation>
    <scope>NUCLEOTIDE SEQUENCE [LARGE SCALE GENOMIC DNA]</scope>
    <source>
        <strain evidence="1 2">NIES-144</strain>
    </source>
</reference>
<proteinExistence type="predicted"/>
<organism evidence="1 2">
    <name type="scientific">Haematococcus lacustris</name>
    <name type="common">Green alga</name>
    <name type="synonym">Haematococcus pluvialis</name>
    <dbReference type="NCBI Taxonomy" id="44745"/>
    <lineage>
        <taxon>Eukaryota</taxon>
        <taxon>Viridiplantae</taxon>
        <taxon>Chlorophyta</taxon>
        <taxon>core chlorophytes</taxon>
        <taxon>Chlorophyceae</taxon>
        <taxon>CS clade</taxon>
        <taxon>Chlamydomonadales</taxon>
        <taxon>Haematococcaceae</taxon>
        <taxon>Haematococcus</taxon>
    </lineage>
</organism>
<gene>
    <name evidence="1" type="ORF">HaLaN_21736</name>
</gene>
<sequence>MQFIYFYALLLIGFLCLWLMLRSTARLQEIKRSVADTLRQQQAKRFDGEGMAYF</sequence>
<evidence type="ECO:0000313" key="1">
    <source>
        <dbReference type="EMBL" id="GFH24023.1"/>
    </source>
</evidence>
<accession>A0A699ZMW8</accession>
<dbReference type="Proteomes" id="UP000485058">
    <property type="component" value="Unassembled WGS sequence"/>
</dbReference>
<dbReference type="EMBL" id="BLLF01002422">
    <property type="protein sequence ID" value="GFH24023.1"/>
    <property type="molecule type" value="Genomic_DNA"/>
</dbReference>
<name>A0A699ZMW8_HAELA</name>
<feature type="non-terminal residue" evidence="1">
    <location>
        <position position="1"/>
    </location>
</feature>
<comment type="caution">
    <text evidence="1">The sequence shown here is derived from an EMBL/GenBank/DDBJ whole genome shotgun (WGS) entry which is preliminary data.</text>
</comment>